<dbReference type="Proteomes" id="UP001586593">
    <property type="component" value="Unassembled WGS sequence"/>
</dbReference>
<evidence type="ECO:0000313" key="2">
    <source>
        <dbReference type="EMBL" id="KAL1871062.1"/>
    </source>
</evidence>
<reference evidence="2 3" key="1">
    <citation type="journal article" date="2024" name="Commun. Biol.">
        <title>Comparative genomic analysis of thermophilic fungi reveals convergent evolutionary adaptations and gene losses.</title>
        <authorList>
            <person name="Steindorff A.S."/>
            <person name="Aguilar-Pontes M.V."/>
            <person name="Robinson A.J."/>
            <person name="Andreopoulos B."/>
            <person name="LaButti K."/>
            <person name="Kuo A."/>
            <person name="Mondo S."/>
            <person name="Riley R."/>
            <person name="Otillar R."/>
            <person name="Haridas S."/>
            <person name="Lipzen A."/>
            <person name="Grimwood J."/>
            <person name="Schmutz J."/>
            <person name="Clum A."/>
            <person name="Reid I.D."/>
            <person name="Moisan M.C."/>
            <person name="Butler G."/>
            <person name="Nguyen T.T.M."/>
            <person name="Dewar K."/>
            <person name="Conant G."/>
            <person name="Drula E."/>
            <person name="Henrissat B."/>
            <person name="Hansel C."/>
            <person name="Singer S."/>
            <person name="Hutchinson M.I."/>
            <person name="de Vries R.P."/>
            <person name="Natvig D.O."/>
            <person name="Powell A.J."/>
            <person name="Tsang A."/>
            <person name="Grigoriev I.V."/>
        </authorList>
    </citation>
    <scope>NUCLEOTIDE SEQUENCE [LARGE SCALE GENOMIC DNA]</scope>
    <source>
        <strain evidence="2 3">ATCC 24622</strain>
    </source>
</reference>
<name>A0ABR3X5V6_9PEZI</name>
<gene>
    <name evidence="2" type="ORF">VTK73DRAFT_2258</name>
</gene>
<feature type="compositionally biased region" description="Polar residues" evidence="1">
    <location>
        <begin position="42"/>
        <end position="59"/>
    </location>
</feature>
<comment type="caution">
    <text evidence="2">The sequence shown here is derived from an EMBL/GenBank/DDBJ whole genome shotgun (WGS) entry which is preliminary data.</text>
</comment>
<sequence>MIPCCFLLEVEGNGSNKRGYIRRGRQFERIDHQHITEDSRIILSSPSNHTGQSRPNSDAPQDARQEARLQEVQSS</sequence>
<dbReference type="EMBL" id="JAZHXJ010000161">
    <property type="protein sequence ID" value="KAL1871062.1"/>
    <property type="molecule type" value="Genomic_DNA"/>
</dbReference>
<protein>
    <submittedName>
        <fullName evidence="2">Uncharacterized protein</fullName>
    </submittedName>
</protein>
<accession>A0ABR3X5V6</accession>
<evidence type="ECO:0000313" key="3">
    <source>
        <dbReference type="Proteomes" id="UP001586593"/>
    </source>
</evidence>
<feature type="compositionally biased region" description="Basic and acidic residues" evidence="1">
    <location>
        <begin position="31"/>
        <end position="40"/>
    </location>
</feature>
<proteinExistence type="predicted"/>
<evidence type="ECO:0000256" key="1">
    <source>
        <dbReference type="SAM" id="MobiDB-lite"/>
    </source>
</evidence>
<feature type="region of interest" description="Disordered" evidence="1">
    <location>
        <begin position="31"/>
        <end position="75"/>
    </location>
</feature>
<keyword evidence="3" id="KW-1185">Reference proteome</keyword>
<organism evidence="2 3">
    <name type="scientific">Phialemonium thermophilum</name>
    <dbReference type="NCBI Taxonomy" id="223376"/>
    <lineage>
        <taxon>Eukaryota</taxon>
        <taxon>Fungi</taxon>
        <taxon>Dikarya</taxon>
        <taxon>Ascomycota</taxon>
        <taxon>Pezizomycotina</taxon>
        <taxon>Sordariomycetes</taxon>
        <taxon>Sordariomycetidae</taxon>
        <taxon>Cephalothecales</taxon>
        <taxon>Cephalothecaceae</taxon>
        <taxon>Phialemonium</taxon>
    </lineage>
</organism>